<evidence type="ECO:0000256" key="1">
    <source>
        <dbReference type="ARBA" id="ARBA00022448"/>
    </source>
</evidence>
<dbReference type="EMBL" id="AP025592">
    <property type="protein sequence ID" value="BDG10600.1"/>
    <property type="molecule type" value="Genomic_DNA"/>
</dbReference>
<dbReference type="Proteomes" id="UP001162734">
    <property type="component" value="Chromosome"/>
</dbReference>
<feature type="domain" description="ABC transporter" evidence="4">
    <location>
        <begin position="19"/>
        <end position="251"/>
    </location>
</feature>
<gene>
    <name evidence="5" type="ORF">AMPC_37130</name>
</gene>
<name>A0ABN6NDP9_9BACT</name>
<dbReference type="RefSeq" id="WP_404800621.1">
    <property type="nucleotide sequence ID" value="NZ_AP025592.1"/>
</dbReference>
<accession>A0ABN6NDP9</accession>
<dbReference type="SUPFAM" id="SSF52540">
    <property type="entry name" value="P-loop containing nucleoside triphosphate hydrolases"/>
    <property type="match status" value="1"/>
</dbReference>
<keyword evidence="6" id="KW-1185">Reference proteome</keyword>
<evidence type="ECO:0000259" key="4">
    <source>
        <dbReference type="PROSITE" id="PS50893"/>
    </source>
</evidence>
<dbReference type="PANTHER" id="PTHR42781:SF4">
    <property type="entry name" value="SPERMIDINE_PUTRESCINE IMPORT ATP-BINDING PROTEIN POTA"/>
    <property type="match status" value="1"/>
</dbReference>
<evidence type="ECO:0000256" key="3">
    <source>
        <dbReference type="ARBA" id="ARBA00022840"/>
    </source>
</evidence>
<dbReference type="Pfam" id="PF00005">
    <property type="entry name" value="ABC_tran"/>
    <property type="match status" value="1"/>
</dbReference>
<proteinExistence type="predicted"/>
<dbReference type="SMART" id="SM00382">
    <property type="entry name" value="AAA"/>
    <property type="match status" value="1"/>
</dbReference>
<keyword evidence="3 5" id="KW-0067">ATP-binding</keyword>
<evidence type="ECO:0000313" key="5">
    <source>
        <dbReference type="EMBL" id="BDG10600.1"/>
    </source>
</evidence>
<dbReference type="InterPro" id="IPR003593">
    <property type="entry name" value="AAA+_ATPase"/>
</dbReference>
<keyword evidence="1" id="KW-0813">Transport</keyword>
<keyword evidence="2" id="KW-0547">Nucleotide-binding</keyword>
<dbReference type="GO" id="GO:0005524">
    <property type="term" value="F:ATP binding"/>
    <property type="evidence" value="ECO:0007669"/>
    <property type="project" value="UniProtKB-KW"/>
</dbReference>
<dbReference type="InterPro" id="IPR027417">
    <property type="entry name" value="P-loop_NTPase"/>
</dbReference>
<protein>
    <submittedName>
        <fullName evidence="5">ABC transporter ATP-binding protein</fullName>
    </submittedName>
</protein>
<dbReference type="PANTHER" id="PTHR42781">
    <property type="entry name" value="SPERMIDINE/PUTRESCINE IMPORT ATP-BINDING PROTEIN POTA"/>
    <property type="match status" value="1"/>
</dbReference>
<evidence type="ECO:0000313" key="6">
    <source>
        <dbReference type="Proteomes" id="UP001162734"/>
    </source>
</evidence>
<sequence length="263" mass="27831">MREPPGELEIPRLPPPPAIALDAVVKRHGTGAVVGPISLALPPGRTLALVGPSGAGKSTLLRLVLGLIRPDEGTVGFEGAPIGPRDDALRRRMGYVVQGGGLFPHLTARGNAGLLARWLGWPAARIDARIAELAALVRLEPEALDRFPGELSGGQAQRVGLMRALLLDPAVLLLDEPLGALDPLTRAALQDDLRAAFAALGKTVLLVTHDLAEAVFFAERLAVLAGGRVLQEGTFEELLRSPADPFVTRFLHAQRGLSFPEGR</sequence>
<dbReference type="PROSITE" id="PS50893">
    <property type="entry name" value="ABC_TRANSPORTER_2"/>
    <property type="match status" value="1"/>
</dbReference>
<organism evidence="5 6">
    <name type="scientific">Anaeromyxobacter paludicola</name>
    <dbReference type="NCBI Taxonomy" id="2918171"/>
    <lineage>
        <taxon>Bacteria</taxon>
        <taxon>Pseudomonadati</taxon>
        <taxon>Myxococcota</taxon>
        <taxon>Myxococcia</taxon>
        <taxon>Myxococcales</taxon>
        <taxon>Cystobacterineae</taxon>
        <taxon>Anaeromyxobacteraceae</taxon>
        <taxon>Anaeromyxobacter</taxon>
    </lineage>
</organism>
<dbReference type="Gene3D" id="3.40.50.300">
    <property type="entry name" value="P-loop containing nucleotide triphosphate hydrolases"/>
    <property type="match status" value="1"/>
</dbReference>
<dbReference type="InterPro" id="IPR050093">
    <property type="entry name" value="ABC_SmlMolc_Importer"/>
</dbReference>
<dbReference type="InterPro" id="IPR003439">
    <property type="entry name" value="ABC_transporter-like_ATP-bd"/>
</dbReference>
<evidence type="ECO:0000256" key="2">
    <source>
        <dbReference type="ARBA" id="ARBA00022741"/>
    </source>
</evidence>
<reference evidence="6" key="1">
    <citation type="journal article" date="2022" name="Int. J. Syst. Evol. Microbiol.">
        <title>Anaeromyxobacter oryzae sp. nov., Anaeromyxobacter diazotrophicus sp. nov. and Anaeromyxobacter paludicola sp. nov., isolated from paddy soils.</title>
        <authorList>
            <person name="Itoh H."/>
            <person name="Xu Z."/>
            <person name="Mise K."/>
            <person name="Masuda Y."/>
            <person name="Ushijima N."/>
            <person name="Hayakawa C."/>
            <person name="Shiratori Y."/>
            <person name="Senoo K."/>
        </authorList>
    </citation>
    <scope>NUCLEOTIDE SEQUENCE [LARGE SCALE GENOMIC DNA]</scope>
    <source>
        <strain evidence="6">Red630</strain>
    </source>
</reference>